<name>A0ABD1NJY9_9FABA</name>
<dbReference type="InterPro" id="IPR043454">
    <property type="entry name" value="NPH3/RPT2-like"/>
</dbReference>
<dbReference type="Proteomes" id="UP001603857">
    <property type="component" value="Unassembled WGS sequence"/>
</dbReference>
<evidence type="ECO:0000313" key="7">
    <source>
        <dbReference type="Proteomes" id="UP001603857"/>
    </source>
</evidence>
<gene>
    <name evidence="6" type="ORF">Fmac_002448</name>
</gene>
<feature type="coiled-coil region" evidence="3">
    <location>
        <begin position="490"/>
        <end position="524"/>
    </location>
</feature>
<dbReference type="EMBL" id="JBGMDY010000001">
    <property type="protein sequence ID" value="KAL2348448.1"/>
    <property type="molecule type" value="Genomic_DNA"/>
</dbReference>
<accession>A0ABD1NJY9</accession>
<evidence type="ECO:0000259" key="5">
    <source>
        <dbReference type="PROSITE" id="PS51649"/>
    </source>
</evidence>
<keyword evidence="7" id="KW-1185">Reference proteome</keyword>
<evidence type="ECO:0000256" key="1">
    <source>
        <dbReference type="ARBA" id="ARBA00022786"/>
    </source>
</evidence>
<comment type="similarity">
    <text evidence="2">Belongs to the NPH3 family.</text>
</comment>
<evidence type="ECO:0000256" key="4">
    <source>
        <dbReference type="SAM" id="MobiDB-lite"/>
    </source>
</evidence>
<dbReference type="Pfam" id="PF03000">
    <property type="entry name" value="NPH3"/>
    <property type="match status" value="1"/>
</dbReference>
<feature type="domain" description="NPH3" evidence="5">
    <location>
        <begin position="171"/>
        <end position="440"/>
    </location>
</feature>
<evidence type="ECO:0000313" key="6">
    <source>
        <dbReference type="EMBL" id="KAL2348448.1"/>
    </source>
</evidence>
<protein>
    <recommendedName>
        <fullName evidence="5">NPH3 domain-containing protein</fullName>
    </recommendedName>
</protein>
<keyword evidence="3" id="KW-0175">Coiled coil</keyword>
<evidence type="ECO:0000256" key="3">
    <source>
        <dbReference type="SAM" id="Coils"/>
    </source>
</evidence>
<reference evidence="6 7" key="1">
    <citation type="submission" date="2024-08" db="EMBL/GenBank/DDBJ databases">
        <title>Insights into the chromosomal genome structure of Flemingia macrophylla.</title>
        <authorList>
            <person name="Ding Y."/>
            <person name="Zhao Y."/>
            <person name="Bi W."/>
            <person name="Wu M."/>
            <person name="Zhao G."/>
            <person name="Gong Y."/>
            <person name="Li W."/>
            <person name="Zhang P."/>
        </authorList>
    </citation>
    <scope>NUCLEOTIDE SEQUENCE [LARGE SCALE GENOMIC DNA]</scope>
    <source>
        <strain evidence="6">DYQJB</strain>
        <tissue evidence="6">Leaf</tissue>
    </source>
</reference>
<evidence type="ECO:0000256" key="2">
    <source>
        <dbReference type="PROSITE-ProRule" id="PRU00982"/>
    </source>
</evidence>
<dbReference type="AlphaFoldDB" id="A0ABD1NJY9"/>
<keyword evidence="1" id="KW-0833">Ubl conjugation pathway</keyword>
<sequence>MSKSRKLRQLITEQEANQSSNTTPRAEVEVKHCRLAFADFPGGSETFELAAKFCFGVKIDLSSSNVTPLRCAGEFLEMTEEHSEGNLVSKTENFLSQSVLNSFKETTIALKSCERCMPLAETVGITRRCIDSLVYRALFRWPVSDSASTLLLQTGGRSSRRRKSAGDGEDDFCFEELMRLGLPLFKQVIIAMKESELKPEIIETSLMQYAKKRIPALSRSNRNAVRSSSSEAEQKELLEIVISNLSSKHSTPVRFLFGLLRTAAILKASEASRDVLEKKIGSHLDEVTLDDLLIPSYSYLNETLYDIDCVGRILGHFLKEERNVAAIDRRVPRSPALMLVGKLIDGYLSEIASDANLRPSKFYELAVLVPDRARLFHDGLYGAVDVYLKAHPWVSKSDREKICEVLECEKLTVEACTHAAQNERLPLRTVVRVLFYEQLQLRHGIARTVVALEEAARPSAESEEDADGSGAGEACTIHDGNKWHVAARENQVLRLDMDSMRTRVHQLERQCSSMRRVIEKMDKTGPRSGGPWRASVALGKKFGCKFKTQVCDSHEPTVGKASKLTACTIRCCFASFQLYNNEDDDSKDLEGPCETNKDEQM</sequence>
<organism evidence="6 7">
    <name type="scientific">Flemingia macrophylla</name>
    <dbReference type="NCBI Taxonomy" id="520843"/>
    <lineage>
        <taxon>Eukaryota</taxon>
        <taxon>Viridiplantae</taxon>
        <taxon>Streptophyta</taxon>
        <taxon>Embryophyta</taxon>
        <taxon>Tracheophyta</taxon>
        <taxon>Spermatophyta</taxon>
        <taxon>Magnoliopsida</taxon>
        <taxon>eudicotyledons</taxon>
        <taxon>Gunneridae</taxon>
        <taxon>Pentapetalae</taxon>
        <taxon>rosids</taxon>
        <taxon>fabids</taxon>
        <taxon>Fabales</taxon>
        <taxon>Fabaceae</taxon>
        <taxon>Papilionoideae</taxon>
        <taxon>50 kb inversion clade</taxon>
        <taxon>NPAAA clade</taxon>
        <taxon>indigoferoid/millettioid clade</taxon>
        <taxon>Phaseoleae</taxon>
        <taxon>Flemingia</taxon>
    </lineage>
</organism>
<comment type="caution">
    <text evidence="6">The sequence shown here is derived from an EMBL/GenBank/DDBJ whole genome shotgun (WGS) entry which is preliminary data.</text>
</comment>
<dbReference type="InterPro" id="IPR027356">
    <property type="entry name" value="NPH3_dom"/>
</dbReference>
<dbReference type="PROSITE" id="PS51649">
    <property type="entry name" value="NPH3"/>
    <property type="match status" value="1"/>
</dbReference>
<proteinExistence type="inferred from homology"/>
<dbReference type="PANTHER" id="PTHR32370">
    <property type="entry name" value="OS12G0117600 PROTEIN"/>
    <property type="match status" value="1"/>
</dbReference>
<feature type="region of interest" description="Disordered" evidence="4">
    <location>
        <begin position="1"/>
        <end position="24"/>
    </location>
</feature>
<feature type="compositionally biased region" description="Polar residues" evidence="4">
    <location>
        <begin position="11"/>
        <end position="24"/>
    </location>
</feature>